<dbReference type="Pfam" id="PF02373">
    <property type="entry name" value="JmjC"/>
    <property type="match status" value="1"/>
</dbReference>
<comment type="caution">
    <text evidence="3">The sequence shown here is derived from an EMBL/GenBank/DDBJ whole genome shotgun (WGS) entry which is preliminary data.</text>
</comment>
<dbReference type="AlphaFoldDB" id="A0A178Z761"/>
<accession>A0A178Z761</accession>
<dbReference type="OrthoDB" id="4117680at2759"/>
<evidence type="ECO:0000313" key="3">
    <source>
        <dbReference type="EMBL" id="OAP55609.1"/>
    </source>
</evidence>
<organism evidence="3 4">
    <name type="scientific">Fonsecaea erecta</name>
    <dbReference type="NCBI Taxonomy" id="1367422"/>
    <lineage>
        <taxon>Eukaryota</taxon>
        <taxon>Fungi</taxon>
        <taxon>Dikarya</taxon>
        <taxon>Ascomycota</taxon>
        <taxon>Pezizomycotina</taxon>
        <taxon>Eurotiomycetes</taxon>
        <taxon>Chaetothyriomycetidae</taxon>
        <taxon>Chaetothyriales</taxon>
        <taxon>Herpotrichiellaceae</taxon>
        <taxon>Fonsecaea</taxon>
    </lineage>
</organism>
<keyword evidence="4" id="KW-1185">Reference proteome</keyword>
<dbReference type="STRING" id="1367422.A0A178Z761"/>
<dbReference type="SMART" id="SM00558">
    <property type="entry name" value="JmjC"/>
    <property type="match status" value="1"/>
</dbReference>
<evidence type="ECO:0000256" key="1">
    <source>
        <dbReference type="SAM" id="MobiDB-lite"/>
    </source>
</evidence>
<dbReference type="RefSeq" id="XP_018688976.1">
    <property type="nucleotide sequence ID" value="XM_018841267.1"/>
</dbReference>
<gene>
    <name evidence="3" type="ORF">AYL99_09760</name>
</gene>
<reference evidence="3 4" key="1">
    <citation type="submission" date="2016-04" db="EMBL/GenBank/DDBJ databases">
        <title>Draft genome of Fonsecaea erecta CBS 125763.</title>
        <authorList>
            <person name="Weiss V.A."/>
            <person name="Vicente V.A."/>
            <person name="Raittz R.T."/>
            <person name="Moreno L.F."/>
            <person name="De Souza E.M."/>
            <person name="Pedrosa F.O."/>
            <person name="Steffens M.B."/>
            <person name="Faoro H."/>
            <person name="Tadra-Sfeir M.Z."/>
            <person name="Najafzadeh M.J."/>
            <person name="Felipe M.S."/>
            <person name="Teixeira M."/>
            <person name="Sun J."/>
            <person name="Xi L."/>
            <person name="Gomes R."/>
            <person name="De Azevedo C.M."/>
            <person name="Salgado C.G."/>
            <person name="Da Silva M.B."/>
            <person name="Nascimento M.F."/>
            <person name="Queiroz-Telles F."/>
            <person name="Attili D.S."/>
            <person name="Gorbushina A."/>
        </authorList>
    </citation>
    <scope>NUCLEOTIDE SEQUENCE [LARGE SCALE GENOMIC DNA]</scope>
    <source>
        <strain evidence="3 4">CBS 125763</strain>
    </source>
</reference>
<dbReference type="GeneID" id="30013928"/>
<dbReference type="GO" id="GO:0010468">
    <property type="term" value="P:regulation of gene expression"/>
    <property type="evidence" value="ECO:0007669"/>
    <property type="project" value="TreeGrafter"/>
</dbReference>
<dbReference type="PROSITE" id="PS51184">
    <property type="entry name" value="JMJC"/>
    <property type="match status" value="1"/>
</dbReference>
<dbReference type="GO" id="GO:0032452">
    <property type="term" value="F:histone demethylase activity"/>
    <property type="evidence" value="ECO:0007669"/>
    <property type="project" value="TreeGrafter"/>
</dbReference>
<feature type="region of interest" description="Disordered" evidence="1">
    <location>
        <begin position="1"/>
        <end position="66"/>
    </location>
</feature>
<dbReference type="PANTHER" id="PTHR10694">
    <property type="entry name" value="LYSINE-SPECIFIC DEMETHYLASE"/>
    <property type="match status" value="1"/>
</dbReference>
<dbReference type="EMBL" id="LVYI01000010">
    <property type="protein sequence ID" value="OAP55609.1"/>
    <property type="molecule type" value="Genomic_DNA"/>
</dbReference>
<protein>
    <recommendedName>
        <fullName evidence="2">JmjC domain-containing protein</fullName>
    </recommendedName>
</protein>
<proteinExistence type="predicted"/>
<dbReference type="Proteomes" id="UP000078343">
    <property type="component" value="Unassembled WGS sequence"/>
</dbReference>
<evidence type="ECO:0000313" key="4">
    <source>
        <dbReference type="Proteomes" id="UP000078343"/>
    </source>
</evidence>
<evidence type="ECO:0000259" key="2">
    <source>
        <dbReference type="PROSITE" id="PS51184"/>
    </source>
</evidence>
<name>A0A178Z761_9EURO</name>
<feature type="compositionally biased region" description="Polar residues" evidence="1">
    <location>
        <begin position="1"/>
        <end position="15"/>
    </location>
</feature>
<dbReference type="GO" id="GO:0000785">
    <property type="term" value="C:chromatin"/>
    <property type="evidence" value="ECO:0007669"/>
    <property type="project" value="TreeGrafter"/>
</dbReference>
<dbReference type="InterPro" id="IPR003347">
    <property type="entry name" value="JmjC_dom"/>
</dbReference>
<feature type="domain" description="JmjC" evidence="2">
    <location>
        <begin position="205"/>
        <end position="363"/>
    </location>
</feature>
<dbReference type="SUPFAM" id="SSF51197">
    <property type="entry name" value="Clavaminate synthase-like"/>
    <property type="match status" value="1"/>
</dbReference>
<dbReference type="Gene3D" id="2.60.120.650">
    <property type="entry name" value="Cupin"/>
    <property type="match status" value="1"/>
</dbReference>
<sequence length="402" mass="44754">MSPQVQPLESSSEAQSRLPHPGPEPGRALRKRPQQADSPVQKQKRRRTQTPRPNPPPPRPHRDASLTVLRQTREGIKFFLSLEQMGENLPLNITNLMKNEQCTGLVGIEGSIWAAVDRSVVQPKLEPLGTEGKHVSMMVFVVSSTLAGAVHLVNKRDRRVLPRIQPPSERPSDQACVEVLDKLISKRPDGVGKFYYAGPAEFSSGPVGKLLADLLHPGALKTLPELHGANTPWVYWGTASSATAFHKEDADWGSYNLVLCGWKLWILIRHESNEAFERLIERYSPRGDCNQWLAHNQLLVSPEVLATESIKFDIHVAGSGDLVFTRPRQYHAVVNVTDCLAIAINFCPVGSAPVPKVVACSRCGLYTSGFDGVELMDPERERQQTRLLPAPPKRILKRKRRN</sequence>
<dbReference type="GO" id="GO:0005634">
    <property type="term" value="C:nucleus"/>
    <property type="evidence" value="ECO:0007669"/>
    <property type="project" value="TreeGrafter"/>
</dbReference>